<reference evidence="1 2" key="1">
    <citation type="submission" date="2019-07" db="EMBL/GenBank/DDBJ databases">
        <title>Gastrointestinal microbiota of Peromyscus leucopus, the white-footed mouse.</title>
        <authorList>
            <person name="Milovic A."/>
            <person name="Bassam K."/>
            <person name="Barbour A.G."/>
        </authorList>
    </citation>
    <scope>NUCLEOTIDE SEQUENCE [LARGE SCALE GENOMIC DNA]</scope>
    <source>
        <strain evidence="1 2">LL7</strain>
    </source>
</reference>
<evidence type="ECO:0000313" key="1">
    <source>
        <dbReference type="EMBL" id="QDR72935.1"/>
    </source>
</evidence>
<dbReference type="EMBL" id="CP041676">
    <property type="protein sequence ID" value="QDR72935.1"/>
    <property type="molecule type" value="Genomic_DNA"/>
</dbReference>
<evidence type="ECO:0000313" key="2">
    <source>
        <dbReference type="Proteomes" id="UP000316394"/>
    </source>
</evidence>
<dbReference type="Proteomes" id="UP000316394">
    <property type="component" value="Chromosome"/>
</dbReference>
<dbReference type="AlphaFoldDB" id="A0A517D6F1"/>
<dbReference type="RefSeq" id="WP_144227369.1">
    <property type="nucleotide sequence ID" value="NZ_CP041676.1"/>
</dbReference>
<gene>
    <name evidence="1" type="ORF">FOD75_07600</name>
</gene>
<sequence>MKLTEKQKNCPYCHLDEDMKYMTAEKGVLHSEEDLANGPSIVELRIVKGNKIEATTWWWGGEYGDFEDERYPITQNINYCPMCGRPLNEEED</sequence>
<name>A0A517D6F1_LIMRT</name>
<organism evidence="1 2">
    <name type="scientific">Limosilactobacillus reuteri</name>
    <name type="common">Lactobacillus reuteri</name>
    <dbReference type="NCBI Taxonomy" id="1598"/>
    <lineage>
        <taxon>Bacteria</taxon>
        <taxon>Bacillati</taxon>
        <taxon>Bacillota</taxon>
        <taxon>Bacilli</taxon>
        <taxon>Lactobacillales</taxon>
        <taxon>Lactobacillaceae</taxon>
        <taxon>Limosilactobacillus</taxon>
    </lineage>
</organism>
<proteinExistence type="predicted"/>
<protein>
    <submittedName>
        <fullName evidence="1">Uncharacterized protein</fullName>
    </submittedName>
</protein>
<accession>A0A517D6F1</accession>